<sequence>MSRSLTAFIRHPGDVRRKSFGIRNDFGESGLEDWRYKARHDPLDSGSLRLAPGHLYYPMPSPNPSMHHLELILVHVSVPAKVRQGGIDSTGPNLWDEVNRDIFALVVFKLTNMSRGRYASGVARAHHVVLTSELREHVRKPRVCIHFQQSVIHLKVMTSPALCTVSQ</sequence>
<evidence type="ECO:0000313" key="2">
    <source>
        <dbReference type="Proteomes" id="UP000499080"/>
    </source>
</evidence>
<proteinExistence type="predicted"/>
<evidence type="ECO:0000313" key="1">
    <source>
        <dbReference type="EMBL" id="GBL92866.1"/>
    </source>
</evidence>
<gene>
    <name evidence="1" type="ORF">AVEN_4564_1</name>
</gene>
<dbReference type="AlphaFoldDB" id="A0A4Y2BNM7"/>
<dbReference type="EMBL" id="BGPR01000089">
    <property type="protein sequence ID" value="GBL92866.1"/>
    <property type="molecule type" value="Genomic_DNA"/>
</dbReference>
<comment type="caution">
    <text evidence="1">The sequence shown here is derived from an EMBL/GenBank/DDBJ whole genome shotgun (WGS) entry which is preliminary data.</text>
</comment>
<name>A0A4Y2BNM7_ARAVE</name>
<accession>A0A4Y2BNM7</accession>
<reference evidence="1 2" key="1">
    <citation type="journal article" date="2019" name="Sci. Rep.">
        <title>Orb-weaving spider Araneus ventricosus genome elucidates the spidroin gene catalogue.</title>
        <authorList>
            <person name="Kono N."/>
            <person name="Nakamura H."/>
            <person name="Ohtoshi R."/>
            <person name="Moran D.A.P."/>
            <person name="Shinohara A."/>
            <person name="Yoshida Y."/>
            <person name="Fujiwara M."/>
            <person name="Mori M."/>
            <person name="Tomita M."/>
            <person name="Arakawa K."/>
        </authorList>
    </citation>
    <scope>NUCLEOTIDE SEQUENCE [LARGE SCALE GENOMIC DNA]</scope>
</reference>
<organism evidence="1 2">
    <name type="scientific">Araneus ventricosus</name>
    <name type="common">Orbweaver spider</name>
    <name type="synonym">Epeira ventricosa</name>
    <dbReference type="NCBI Taxonomy" id="182803"/>
    <lineage>
        <taxon>Eukaryota</taxon>
        <taxon>Metazoa</taxon>
        <taxon>Ecdysozoa</taxon>
        <taxon>Arthropoda</taxon>
        <taxon>Chelicerata</taxon>
        <taxon>Arachnida</taxon>
        <taxon>Araneae</taxon>
        <taxon>Araneomorphae</taxon>
        <taxon>Entelegynae</taxon>
        <taxon>Araneoidea</taxon>
        <taxon>Araneidae</taxon>
        <taxon>Araneus</taxon>
    </lineage>
</organism>
<dbReference type="Proteomes" id="UP000499080">
    <property type="component" value="Unassembled WGS sequence"/>
</dbReference>
<keyword evidence="2" id="KW-1185">Reference proteome</keyword>
<protein>
    <submittedName>
        <fullName evidence="1">Uncharacterized protein</fullName>
    </submittedName>
</protein>